<evidence type="ECO:0000313" key="2">
    <source>
        <dbReference type="EMBL" id="CBH25486.1"/>
    </source>
</evidence>
<reference evidence="3" key="2">
    <citation type="submission" date="2010-04" db="EMBL/GenBank/DDBJ databases">
        <title>Genome sequence of Salinibacter ruber M8.</title>
        <authorList>
            <consortium name="Genoscope"/>
        </authorList>
    </citation>
    <scope>NUCLEOTIDE SEQUENCE [LARGE SCALE GENOMIC DNA]</scope>
    <source>
        <strain evidence="3">M8</strain>
    </source>
</reference>
<dbReference type="EMBL" id="FP565814">
    <property type="protein sequence ID" value="CBH25486.1"/>
    <property type="molecule type" value="Genomic_DNA"/>
</dbReference>
<evidence type="ECO:0000259" key="1">
    <source>
        <dbReference type="PROSITE" id="PS51819"/>
    </source>
</evidence>
<dbReference type="InterPro" id="IPR004360">
    <property type="entry name" value="Glyas_Fos-R_dOase_dom"/>
</dbReference>
<evidence type="ECO:0000313" key="3">
    <source>
        <dbReference type="Proteomes" id="UP000000933"/>
    </source>
</evidence>
<dbReference type="AlphaFoldDB" id="D5HBT1"/>
<feature type="domain" description="VOC" evidence="1">
    <location>
        <begin position="60"/>
        <end position="187"/>
    </location>
</feature>
<organism evidence="2 3">
    <name type="scientific">Salinibacter ruber (strain M8)</name>
    <dbReference type="NCBI Taxonomy" id="761659"/>
    <lineage>
        <taxon>Bacteria</taxon>
        <taxon>Pseudomonadati</taxon>
        <taxon>Rhodothermota</taxon>
        <taxon>Rhodothermia</taxon>
        <taxon>Rhodothermales</taxon>
        <taxon>Salinibacteraceae</taxon>
        <taxon>Salinibacter</taxon>
    </lineage>
</organism>
<name>D5HBT1_SALRM</name>
<dbReference type="InterPro" id="IPR037523">
    <property type="entry name" value="VOC_core"/>
</dbReference>
<dbReference type="Proteomes" id="UP000000933">
    <property type="component" value="Chromosome"/>
</dbReference>
<dbReference type="PROSITE" id="PS51819">
    <property type="entry name" value="VOC"/>
    <property type="match status" value="1"/>
</dbReference>
<dbReference type="InterPro" id="IPR029068">
    <property type="entry name" value="Glyas_Bleomycin-R_OHBP_Dase"/>
</dbReference>
<dbReference type="PANTHER" id="PTHR36113:SF1">
    <property type="entry name" value="GLYOXALASE_BLEOMYCIN RESISTANCE PROTEIN_DIOXYGENASE"/>
    <property type="match status" value="1"/>
</dbReference>
<dbReference type="Gene3D" id="3.10.180.10">
    <property type="entry name" value="2,3-Dihydroxybiphenyl 1,2-Dioxygenase, domain 1"/>
    <property type="match status" value="1"/>
</dbReference>
<sequence>MPSLIGGTSMRSPEGEGLVVGALTRDFTSQTQPFFEAPRVRLFVRKRHASFHVPLSTMAQIEHAALWTSDLEQAREFYETYFGAEAGTRYRSEKKDFTSYFLSFDSGARLELMHTSDLEEASASEGTELEGYDHLALSVGSEAEVDRRTRTLRRDGYEVVGEPRRTGDGYYESVVLDPDGNRVEITV</sequence>
<protein>
    <recommendedName>
        <fullName evidence="1">VOC domain-containing protein</fullName>
    </recommendedName>
</protein>
<gene>
    <name evidence="2" type="ordered locus">SRM_02565</name>
</gene>
<accession>D5HBT1</accession>
<dbReference type="SUPFAM" id="SSF54593">
    <property type="entry name" value="Glyoxalase/Bleomycin resistance protein/Dihydroxybiphenyl dioxygenase"/>
    <property type="match status" value="1"/>
</dbReference>
<dbReference type="Pfam" id="PF00903">
    <property type="entry name" value="Glyoxalase"/>
    <property type="match status" value="1"/>
</dbReference>
<proteinExistence type="predicted"/>
<dbReference type="HOGENOM" id="CLU_046006_16_0_10"/>
<dbReference type="KEGG" id="srm:SRM_02565"/>
<reference evidence="2 3" key="1">
    <citation type="journal article" date="2010" name="ISME J.">
        <title>Fine-scale evolution: genomic, phenotypic and ecological differentiation in two coexisting Salinibacter ruber strains.</title>
        <authorList>
            <person name="Pena A."/>
            <person name="Teeling H."/>
            <person name="Huerta-Cepas J."/>
            <person name="Santos F."/>
            <person name="Yarza P."/>
            <person name="Brito-Echeverria J."/>
            <person name="Lucio M."/>
            <person name="Schmitt-Kopplin P."/>
            <person name="Meseguer I."/>
            <person name="Schenowitz C."/>
            <person name="Dossat C."/>
            <person name="Barbe V."/>
            <person name="Dopazo J."/>
            <person name="Rossello-Mora R."/>
            <person name="Schuler M."/>
            <person name="Glockner F.O."/>
            <person name="Amann R."/>
            <person name="Gabaldon T."/>
            <person name="Anton J."/>
        </authorList>
    </citation>
    <scope>NUCLEOTIDE SEQUENCE [LARGE SCALE GENOMIC DNA]</scope>
    <source>
        <strain evidence="2 3">M8</strain>
    </source>
</reference>
<dbReference type="InterPro" id="IPR051332">
    <property type="entry name" value="Fosfomycin_Res_Enzymes"/>
</dbReference>
<dbReference type="PANTHER" id="PTHR36113">
    <property type="entry name" value="LYASE, PUTATIVE-RELATED-RELATED"/>
    <property type="match status" value="1"/>
</dbReference>